<gene>
    <name evidence="3" type="ORF">PR001_g11201</name>
    <name evidence="2" type="ORF">PR002_g11353</name>
</gene>
<organism evidence="2 5">
    <name type="scientific">Phytophthora rubi</name>
    <dbReference type="NCBI Taxonomy" id="129364"/>
    <lineage>
        <taxon>Eukaryota</taxon>
        <taxon>Sar</taxon>
        <taxon>Stramenopiles</taxon>
        <taxon>Oomycota</taxon>
        <taxon>Peronosporomycetes</taxon>
        <taxon>Peronosporales</taxon>
        <taxon>Peronosporaceae</taxon>
        <taxon>Phytophthora</taxon>
    </lineage>
</organism>
<accession>A0A6A3LZ93</accession>
<protein>
    <submittedName>
        <fullName evidence="2">Uncharacterized protein</fullName>
    </submittedName>
</protein>
<dbReference type="Proteomes" id="UP000429607">
    <property type="component" value="Unassembled WGS sequence"/>
</dbReference>
<feature type="compositionally biased region" description="Polar residues" evidence="1">
    <location>
        <begin position="167"/>
        <end position="197"/>
    </location>
</feature>
<evidence type="ECO:0000313" key="3">
    <source>
        <dbReference type="EMBL" id="KAE9030649.1"/>
    </source>
</evidence>
<evidence type="ECO:0000313" key="4">
    <source>
        <dbReference type="Proteomes" id="UP000429607"/>
    </source>
</evidence>
<comment type="caution">
    <text evidence="2">The sequence shown here is derived from an EMBL/GenBank/DDBJ whole genome shotgun (WGS) entry which is preliminary data.</text>
</comment>
<dbReference type="EMBL" id="QXFV01000683">
    <property type="protein sequence ID" value="KAE9030649.1"/>
    <property type="molecule type" value="Genomic_DNA"/>
</dbReference>
<dbReference type="AlphaFoldDB" id="A0A6A3LZ93"/>
<dbReference type="Proteomes" id="UP000435112">
    <property type="component" value="Unassembled WGS sequence"/>
</dbReference>
<evidence type="ECO:0000313" key="2">
    <source>
        <dbReference type="EMBL" id="KAE9024849.1"/>
    </source>
</evidence>
<dbReference type="EMBL" id="QXFU01000676">
    <property type="protein sequence ID" value="KAE9024849.1"/>
    <property type="molecule type" value="Genomic_DNA"/>
</dbReference>
<evidence type="ECO:0000256" key="1">
    <source>
        <dbReference type="SAM" id="MobiDB-lite"/>
    </source>
</evidence>
<sequence>MHRTALRGLYGGSNSNYPKTKSQAIVSPVVEDMEVFDDGDLARGEEGNGFGTRRHSNNGIEHGVAVALKIDDVPEDSELQLQRKSAGPSGDVGMLGRLGMQQLFGGSSNQEQDAFAVPHTVLGQKHQWRKYRAGRSRQLQTISPVDDGTRPVRVEGDAFSSGRGSAVPSSVSSYYEGRNSQGPSSTASFREGTTSMQSDSSGRGSEGRSSSDNTSVSEDGQRFVVTRQRKSKYSAKLHLHGQKPLYLGRYKNEAAALAACESAYSVISTPRK</sequence>
<proteinExistence type="predicted"/>
<reference evidence="4 5" key="1">
    <citation type="submission" date="2018-09" db="EMBL/GenBank/DDBJ databases">
        <title>Genomic investigation of the strawberry pathogen Phytophthora fragariae indicates pathogenicity is determined by transcriptional variation in three key races.</title>
        <authorList>
            <person name="Adams T.M."/>
            <person name="Armitage A.D."/>
            <person name="Sobczyk M.K."/>
            <person name="Bates H.J."/>
            <person name="Dunwell J.M."/>
            <person name="Nellist C.F."/>
            <person name="Harrison R.J."/>
        </authorList>
    </citation>
    <scope>NUCLEOTIDE SEQUENCE [LARGE SCALE GENOMIC DNA]</scope>
    <source>
        <strain evidence="3 4">SCRP249</strain>
        <strain evidence="2 5">SCRP324</strain>
    </source>
</reference>
<evidence type="ECO:0000313" key="5">
    <source>
        <dbReference type="Proteomes" id="UP000435112"/>
    </source>
</evidence>
<dbReference type="OrthoDB" id="102039at2759"/>
<feature type="compositionally biased region" description="Low complexity" evidence="1">
    <location>
        <begin position="198"/>
        <end position="212"/>
    </location>
</feature>
<name>A0A6A3LZ93_9STRA</name>
<feature type="compositionally biased region" description="Basic and acidic residues" evidence="1">
    <location>
        <begin position="147"/>
        <end position="156"/>
    </location>
</feature>
<feature type="compositionally biased region" description="Basic residues" evidence="1">
    <location>
        <begin position="126"/>
        <end position="135"/>
    </location>
</feature>
<feature type="region of interest" description="Disordered" evidence="1">
    <location>
        <begin position="126"/>
        <end position="235"/>
    </location>
</feature>